<evidence type="ECO:0000259" key="1">
    <source>
        <dbReference type="Pfam" id="PF19575"/>
    </source>
</evidence>
<organism evidence="2 3">
    <name type="scientific">Acetobacter aceti</name>
    <dbReference type="NCBI Taxonomy" id="435"/>
    <lineage>
        <taxon>Bacteria</taxon>
        <taxon>Pseudomonadati</taxon>
        <taxon>Pseudomonadota</taxon>
        <taxon>Alphaproteobacteria</taxon>
        <taxon>Acetobacterales</taxon>
        <taxon>Acetobacteraceae</taxon>
        <taxon>Acetobacter</taxon>
        <taxon>Acetobacter subgen. Acetobacter</taxon>
    </lineage>
</organism>
<proteinExistence type="predicted"/>
<dbReference type="SUPFAM" id="SSF46689">
    <property type="entry name" value="Homeodomain-like"/>
    <property type="match status" value="1"/>
</dbReference>
<dbReference type="RefSeq" id="WP_099348917.1">
    <property type="nucleotide sequence ID" value="NZ_AP023326.1"/>
</dbReference>
<dbReference type="Proteomes" id="UP000515220">
    <property type="component" value="Chromosome"/>
</dbReference>
<evidence type="ECO:0000313" key="2">
    <source>
        <dbReference type="EMBL" id="BCI65930.1"/>
    </source>
</evidence>
<dbReference type="InterPro" id="IPR045745">
    <property type="entry name" value="HTH_58_Actinobacteria-type"/>
</dbReference>
<reference evidence="2 3" key="1">
    <citation type="submission" date="2020-07" db="EMBL/GenBank/DDBJ databases">
        <title>Complete Genome Sequence of an acetic acid bacterium, Acetobacter aceti JCM20276.</title>
        <authorList>
            <person name="Hirose Y."/>
            <person name="Mihara H."/>
        </authorList>
    </citation>
    <scope>NUCLEOTIDE SEQUENCE [LARGE SCALE GENOMIC DNA]</scope>
    <source>
        <strain evidence="2 3">JCM20276</strain>
    </source>
</reference>
<accession>A0A6S6PG43</accession>
<dbReference type="InterPro" id="IPR009057">
    <property type="entry name" value="Homeodomain-like_sf"/>
</dbReference>
<gene>
    <name evidence="2" type="ORF">AAJCM20276_05540</name>
</gene>
<sequence>MVRKFEAERAEDLGKAARALYAKGKSIRAISEQIGASRSYVHRILMRARAEHLAAIVSKRRIAQGNDPLPPGNIISMGAISLHGRRYIH</sequence>
<dbReference type="EMBL" id="AP023326">
    <property type="protein sequence ID" value="BCI65930.1"/>
    <property type="molecule type" value="Genomic_DNA"/>
</dbReference>
<dbReference type="AlphaFoldDB" id="A0A6S6PG43"/>
<protein>
    <recommendedName>
        <fullName evidence="1">Helix-turn-helix domain-containing protein</fullName>
    </recommendedName>
</protein>
<evidence type="ECO:0000313" key="3">
    <source>
        <dbReference type="Proteomes" id="UP000515220"/>
    </source>
</evidence>
<dbReference type="Pfam" id="PF19575">
    <property type="entry name" value="HTH_58"/>
    <property type="match status" value="1"/>
</dbReference>
<dbReference type="InterPro" id="IPR036388">
    <property type="entry name" value="WH-like_DNA-bd_sf"/>
</dbReference>
<name>A0A6S6PG43_ACEAC</name>
<feature type="domain" description="Helix-turn-helix" evidence="1">
    <location>
        <begin position="11"/>
        <end position="49"/>
    </location>
</feature>
<dbReference type="Gene3D" id="1.10.10.10">
    <property type="entry name" value="Winged helix-like DNA-binding domain superfamily/Winged helix DNA-binding domain"/>
    <property type="match status" value="1"/>
</dbReference>